<organism evidence="1 2">
    <name type="scientific">Helicobacter saguini</name>
    <dbReference type="NCBI Taxonomy" id="1548018"/>
    <lineage>
        <taxon>Bacteria</taxon>
        <taxon>Pseudomonadati</taxon>
        <taxon>Campylobacterota</taxon>
        <taxon>Epsilonproteobacteria</taxon>
        <taxon>Campylobacterales</taxon>
        <taxon>Helicobacteraceae</taxon>
        <taxon>Helicobacter</taxon>
    </lineage>
</organism>
<evidence type="ECO:0000313" key="2">
    <source>
        <dbReference type="Proteomes" id="UP000477070"/>
    </source>
</evidence>
<evidence type="ECO:0008006" key="3">
    <source>
        <dbReference type="Google" id="ProtNLM"/>
    </source>
</evidence>
<gene>
    <name evidence="1" type="ORF">DCO61_09785</name>
</gene>
<proteinExistence type="predicted"/>
<sequence>MASVYVNLDSMWLESLSTTLGLRYDFWQNFDGYFRNATLDSKNQSNNLSIFPLNLA</sequence>
<dbReference type="AlphaFoldDB" id="A0A6B0HQQ5"/>
<comment type="caution">
    <text evidence="1">The sequence shown here is derived from an EMBL/GenBank/DDBJ whole genome shotgun (WGS) entry which is preliminary data.</text>
</comment>
<dbReference type="RefSeq" id="WP_160659363.1">
    <property type="nucleotide sequence ID" value="NZ_JRMP02000003.1"/>
</dbReference>
<reference evidence="1 2" key="1">
    <citation type="submission" date="2019-12" db="EMBL/GenBank/DDBJ databases">
        <title>Multi-Generational Helicobacter saguini Isolates.</title>
        <authorList>
            <person name="Mannion A."/>
            <person name="Shen Z."/>
            <person name="Fox J.G."/>
        </authorList>
    </citation>
    <scope>NUCLEOTIDE SEQUENCE [LARGE SCALE GENOMIC DNA]</scope>
    <source>
        <strain evidence="2">16-048 (F4)</strain>
    </source>
</reference>
<dbReference type="Proteomes" id="UP000477070">
    <property type="component" value="Unassembled WGS sequence"/>
</dbReference>
<accession>A0A6B0HQQ5</accession>
<evidence type="ECO:0000313" key="1">
    <source>
        <dbReference type="EMBL" id="MWV70283.1"/>
    </source>
</evidence>
<name>A0A6B0HQQ5_9HELI</name>
<protein>
    <recommendedName>
        <fullName evidence="3">TonB-dependent receptor-like beta-barrel domain-containing protein</fullName>
    </recommendedName>
</protein>
<dbReference type="EMBL" id="QBIU01000002">
    <property type="protein sequence ID" value="MWV70283.1"/>
    <property type="molecule type" value="Genomic_DNA"/>
</dbReference>